<dbReference type="EMBL" id="LXQA010143060">
    <property type="protein sequence ID" value="MCI24700.1"/>
    <property type="molecule type" value="Genomic_DNA"/>
</dbReference>
<keyword evidence="2" id="KW-1185">Reference proteome</keyword>
<name>A0A392QM07_9FABA</name>
<reference evidence="1 2" key="1">
    <citation type="journal article" date="2018" name="Front. Plant Sci.">
        <title>Red Clover (Trifolium pratense) and Zigzag Clover (T. medium) - A Picture of Genomic Similarities and Differences.</title>
        <authorList>
            <person name="Dluhosova J."/>
            <person name="Istvanek J."/>
            <person name="Nedelnik J."/>
            <person name="Repkova J."/>
        </authorList>
    </citation>
    <scope>NUCLEOTIDE SEQUENCE [LARGE SCALE GENOMIC DNA]</scope>
    <source>
        <strain evidence="2">cv. 10/8</strain>
        <tissue evidence="1">Leaf</tissue>
    </source>
</reference>
<comment type="caution">
    <text evidence="1">The sequence shown here is derived from an EMBL/GenBank/DDBJ whole genome shotgun (WGS) entry which is preliminary data.</text>
</comment>
<protein>
    <submittedName>
        <fullName evidence="1">Uncharacterized protein</fullName>
    </submittedName>
</protein>
<accession>A0A392QM07</accession>
<proteinExistence type="predicted"/>
<evidence type="ECO:0000313" key="2">
    <source>
        <dbReference type="Proteomes" id="UP000265520"/>
    </source>
</evidence>
<organism evidence="1 2">
    <name type="scientific">Trifolium medium</name>
    <dbReference type="NCBI Taxonomy" id="97028"/>
    <lineage>
        <taxon>Eukaryota</taxon>
        <taxon>Viridiplantae</taxon>
        <taxon>Streptophyta</taxon>
        <taxon>Embryophyta</taxon>
        <taxon>Tracheophyta</taxon>
        <taxon>Spermatophyta</taxon>
        <taxon>Magnoliopsida</taxon>
        <taxon>eudicotyledons</taxon>
        <taxon>Gunneridae</taxon>
        <taxon>Pentapetalae</taxon>
        <taxon>rosids</taxon>
        <taxon>fabids</taxon>
        <taxon>Fabales</taxon>
        <taxon>Fabaceae</taxon>
        <taxon>Papilionoideae</taxon>
        <taxon>50 kb inversion clade</taxon>
        <taxon>NPAAA clade</taxon>
        <taxon>Hologalegina</taxon>
        <taxon>IRL clade</taxon>
        <taxon>Trifolieae</taxon>
        <taxon>Trifolium</taxon>
    </lineage>
</organism>
<sequence length="61" mass="6420">MKRAWEHKCEYAQEKHVQHLGDGSGDLWSAVGSGDLCGEGCFVGEACSVIGICDSGSDDGM</sequence>
<dbReference type="Proteomes" id="UP000265520">
    <property type="component" value="Unassembled WGS sequence"/>
</dbReference>
<feature type="non-terminal residue" evidence="1">
    <location>
        <position position="61"/>
    </location>
</feature>
<evidence type="ECO:0000313" key="1">
    <source>
        <dbReference type="EMBL" id="MCI24700.1"/>
    </source>
</evidence>
<dbReference type="AlphaFoldDB" id="A0A392QM07"/>